<dbReference type="Proteomes" id="UP000243859">
    <property type="component" value="Unassembled WGS sequence"/>
</dbReference>
<gene>
    <name evidence="2" type="ORF">C8N32_102251</name>
</gene>
<reference evidence="2 3" key="1">
    <citation type="submission" date="2018-04" db="EMBL/GenBank/DDBJ databases">
        <title>Genomic Encyclopedia of Archaeal and Bacterial Type Strains, Phase II (KMG-II): from individual species to whole genera.</title>
        <authorList>
            <person name="Goeker M."/>
        </authorList>
    </citation>
    <scope>NUCLEOTIDE SEQUENCE [LARGE SCALE GENOMIC DNA]</scope>
    <source>
        <strain evidence="2 3">DSM 18064</strain>
    </source>
</reference>
<comment type="caution">
    <text evidence="2">The sequence shown here is derived from an EMBL/GenBank/DDBJ whole genome shotgun (WGS) entry which is preliminary data.</text>
</comment>
<keyword evidence="1" id="KW-0812">Transmembrane</keyword>
<organism evidence="2 3">
    <name type="scientific">Rhodovulum imhoffii</name>
    <dbReference type="NCBI Taxonomy" id="365340"/>
    <lineage>
        <taxon>Bacteria</taxon>
        <taxon>Pseudomonadati</taxon>
        <taxon>Pseudomonadota</taxon>
        <taxon>Alphaproteobacteria</taxon>
        <taxon>Rhodobacterales</taxon>
        <taxon>Paracoccaceae</taxon>
        <taxon>Rhodovulum</taxon>
    </lineage>
</organism>
<dbReference type="EMBL" id="QAAA01000002">
    <property type="protein sequence ID" value="PTN03721.1"/>
    <property type="molecule type" value="Genomic_DNA"/>
</dbReference>
<keyword evidence="3" id="KW-1185">Reference proteome</keyword>
<feature type="transmembrane region" description="Helical" evidence="1">
    <location>
        <begin position="23"/>
        <end position="42"/>
    </location>
</feature>
<dbReference type="AlphaFoldDB" id="A0A2T5BVY0"/>
<name>A0A2T5BVY0_9RHOB</name>
<sequence length="67" mass="7266">MIFAILMIAAAVAATIFMYMFGGGIWAGLGFAALLVVTYRAGAYDGEPTDEMERDQLNAFQRPLSDD</sequence>
<keyword evidence="1" id="KW-1133">Transmembrane helix</keyword>
<protein>
    <submittedName>
        <fullName evidence="2">Uncharacterized protein</fullName>
    </submittedName>
</protein>
<evidence type="ECO:0000313" key="3">
    <source>
        <dbReference type="Proteomes" id="UP000243859"/>
    </source>
</evidence>
<accession>A0A2T5BVY0</accession>
<keyword evidence="1" id="KW-0472">Membrane</keyword>
<proteinExistence type="predicted"/>
<evidence type="ECO:0000313" key="2">
    <source>
        <dbReference type="EMBL" id="PTN03721.1"/>
    </source>
</evidence>
<evidence type="ECO:0000256" key="1">
    <source>
        <dbReference type="SAM" id="Phobius"/>
    </source>
</evidence>